<dbReference type="NCBIfam" id="NF033547">
    <property type="entry name" value="transpos_IS1595"/>
    <property type="match status" value="1"/>
</dbReference>
<organism evidence="2 3">
    <name type="scientific">Sphingorhabdus arenilitoris</name>
    <dbReference type="NCBI Taxonomy" id="1490041"/>
    <lineage>
        <taxon>Bacteria</taxon>
        <taxon>Pseudomonadati</taxon>
        <taxon>Pseudomonadota</taxon>
        <taxon>Alphaproteobacteria</taxon>
        <taxon>Sphingomonadales</taxon>
        <taxon>Sphingomonadaceae</taxon>
        <taxon>Sphingorhabdus</taxon>
    </lineage>
</organism>
<dbReference type="SMART" id="SM01126">
    <property type="entry name" value="DDE_Tnp_IS1595"/>
    <property type="match status" value="1"/>
</dbReference>
<dbReference type="InterPro" id="IPR024445">
    <property type="entry name" value="Tnp_ISXO2-like"/>
</dbReference>
<dbReference type="EMBL" id="JBHSDH010000006">
    <property type="protein sequence ID" value="MFC4290974.1"/>
    <property type="molecule type" value="Genomic_DNA"/>
</dbReference>
<dbReference type="Pfam" id="PF12762">
    <property type="entry name" value="DDE_Tnp_IS1595"/>
    <property type="match status" value="1"/>
</dbReference>
<protein>
    <submittedName>
        <fullName evidence="2">IS1595 family transposase</fullName>
    </submittedName>
</protein>
<dbReference type="PANTHER" id="PTHR47163">
    <property type="entry name" value="DDE_TNP_IS1595 DOMAIN-CONTAINING PROTEIN"/>
    <property type="match status" value="1"/>
</dbReference>
<proteinExistence type="predicted"/>
<keyword evidence="3" id="KW-1185">Reference proteome</keyword>
<dbReference type="InterPro" id="IPR053164">
    <property type="entry name" value="IS1016-like_transposase"/>
</dbReference>
<dbReference type="Pfam" id="PF12760">
    <property type="entry name" value="Zn_ribbon_IS1595"/>
    <property type="match status" value="1"/>
</dbReference>
<dbReference type="PANTHER" id="PTHR47163:SF2">
    <property type="entry name" value="SI:DKEY-17M8.2"/>
    <property type="match status" value="1"/>
</dbReference>
<evidence type="ECO:0000313" key="2">
    <source>
        <dbReference type="EMBL" id="MFC4290974.1"/>
    </source>
</evidence>
<dbReference type="InterPro" id="IPR024442">
    <property type="entry name" value="Transposase_Zn_ribbon"/>
</dbReference>
<dbReference type="RefSeq" id="WP_381420575.1">
    <property type="nucleotide sequence ID" value="NZ_JBHSDH010000006.1"/>
</dbReference>
<dbReference type="Proteomes" id="UP001595887">
    <property type="component" value="Unassembled WGS sequence"/>
</dbReference>
<reference evidence="3" key="1">
    <citation type="journal article" date="2019" name="Int. J. Syst. Evol. Microbiol.">
        <title>The Global Catalogue of Microorganisms (GCM) 10K type strain sequencing project: providing services to taxonomists for standard genome sequencing and annotation.</title>
        <authorList>
            <consortium name="The Broad Institute Genomics Platform"/>
            <consortium name="The Broad Institute Genome Sequencing Center for Infectious Disease"/>
            <person name="Wu L."/>
            <person name="Ma J."/>
        </authorList>
    </citation>
    <scope>NUCLEOTIDE SEQUENCE [LARGE SCALE GENOMIC DNA]</scope>
    <source>
        <strain evidence="3">CECT 8531</strain>
    </source>
</reference>
<sequence>MNIDITNPIFHDEAKAQAHIEASRWDGEPFCEHCGSTNVTRMGGKTQAGMFQCNDCRDKFTIRTGTVMERSHVPLHKWLLATHILAASKKGMSAAQMGRMIGVSYKTAWFLCHRIREAMDGATDNGPLGGGSGVVEADETYVGGKAKNRAHRKPAKKKAVVALVEREGHVRSFHVANVNAKNVRALITTNVQRDAHLMTDESPIYTRLGKEYGAHYSVNHSAKQFTKHGGYGHSNTTENFFSIFKRGVIGTYHHMSEAHLGRYCKEFDFRYNTREMTDTERAAVAIKGMEGKRLTYRRTDKIAA</sequence>
<accession>A0ABV8RE62</accession>
<evidence type="ECO:0000259" key="1">
    <source>
        <dbReference type="SMART" id="SM01126"/>
    </source>
</evidence>
<feature type="domain" description="ISXO2-like transposase" evidence="1">
    <location>
        <begin position="127"/>
        <end position="272"/>
    </location>
</feature>
<name>A0ABV8RE62_9SPHN</name>
<comment type="caution">
    <text evidence="2">The sequence shown here is derived from an EMBL/GenBank/DDBJ whole genome shotgun (WGS) entry which is preliminary data.</text>
</comment>
<gene>
    <name evidence="2" type="ORF">ACFOWX_00910</name>
</gene>
<evidence type="ECO:0000313" key="3">
    <source>
        <dbReference type="Proteomes" id="UP001595887"/>
    </source>
</evidence>